<dbReference type="SUPFAM" id="SSF53067">
    <property type="entry name" value="Actin-like ATPase domain"/>
    <property type="match status" value="2"/>
</dbReference>
<feature type="domain" description="Gcp-like" evidence="1">
    <location>
        <begin position="34"/>
        <end position="131"/>
    </location>
</feature>
<gene>
    <name evidence="2" type="primary">tsaB</name>
    <name evidence="2" type="ORF">ACFQ21_20950</name>
</gene>
<evidence type="ECO:0000313" key="2">
    <source>
        <dbReference type="EMBL" id="MFD1001806.1"/>
    </source>
</evidence>
<keyword evidence="2" id="KW-0808">Transferase</keyword>
<proteinExistence type="predicted"/>
<dbReference type="Proteomes" id="UP001597112">
    <property type="component" value="Unassembled WGS sequence"/>
</dbReference>
<name>A0ABW3K9B3_9BACT</name>
<evidence type="ECO:0000313" key="3">
    <source>
        <dbReference type="Proteomes" id="UP001597112"/>
    </source>
</evidence>
<dbReference type="InterPro" id="IPR043129">
    <property type="entry name" value="ATPase_NBD"/>
</dbReference>
<dbReference type="EC" id="2.3.1.234" evidence="2"/>
<comment type="caution">
    <text evidence="2">The sequence shown here is derived from an EMBL/GenBank/DDBJ whole genome shotgun (WGS) entry which is preliminary data.</text>
</comment>
<reference evidence="3" key="1">
    <citation type="journal article" date="2019" name="Int. J. Syst. Evol. Microbiol.">
        <title>The Global Catalogue of Microorganisms (GCM) 10K type strain sequencing project: providing services to taxonomists for standard genome sequencing and annotation.</title>
        <authorList>
            <consortium name="The Broad Institute Genomics Platform"/>
            <consortium name="The Broad Institute Genome Sequencing Center for Infectious Disease"/>
            <person name="Wu L."/>
            <person name="Ma J."/>
        </authorList>
    </citation>
    <scope>NUCLEOTIDE SEQUENCE [LARGE SCALE GENOMIC DNA]</scope>
    <source>
        <strain evidence="3">CCUG 58938</strain>
    </source>
</reference>
<dbReference type="EMBL" id="JBHTKA010000008">
    <property type="protein sequence ID" value="MFD1001806.1"/>
    <property type="molecule type" value="Genomic_DNA"/>
</dbReference>
<sequence length="236" mass="25737">MALILSLETSTTVCSVALHNNGKLVASAEMHKEQSHASKLAVLIDQVVKLADIPMSAIQAIAVSEGPGSYTGLRIGVSTAKGLCFALGIPLLSVSTLSLLAKQIQLKAILDNAWLCPMIDARRMEVYCQIFDSEINVLRPIEAKVIDEESFRESLSDHKIIFFGDGAAKCKSVITHSNAFFISDIVPSAKELGFLASEKFSRNEFENLVTFEPFYLKEFLIKKPADKDSAVANKIS</sequence>
<dbReference type="PANTHER" id="PTHR11735">
    <property type="entry name" value="TRNA N6-ADENOSINE THREONYLCARBAMOYLTRANSFERASE"/>
    <property type="match status" value="1"/>
</dbReference>
<keyword evidence="3" id="KW-1185">Reference proteome</keyword>
<organism evidence="2 3">
    <name type="scientific">Ohtaekwangia kribbensis</name>
    <dbReference type="NCBI Taxonomy" id="688913"/>
    <lineage>
        <taxon>Bacteria</taxon>
        <taxon>Pseudomonadati</taxon>
        <taxon>Bacteroidota</taxon>
        <taxon>Cytophagia</taxon>
        <taxon>Cytophagales</taxon>
        <taxon>Fulvivirgaceae</taxon>
        <taxon>Ohtaekwangia</taxon>
    </lineage>
</organism>
<evidence type="ECO:0000259" key="1">
    <source>
        <dbReference type="Pfam" id="PF00814"/>
    </source>
</evidence>
<dbReference type="NCBIfam" id="TIGR03725">
    <property type="entry name" value="T6A_YeaZ"/>
    <property type="match status" value="1"/>
</dbReference>
<dbReference type="InterPro" id="IPR022496">
    <property type="entry name" value="T6A_TsaB"/>
</dbReference>
<accession>A0ABW3K9B3</accession>
<dbReference type="GO" id="GO:0061711">
    <property type="term" value="F:tRNA N(6)-L-threonylcarbamoyladenine synthase activity"/>
    <property type="evidence" value="ECO:0007669"/>
    <property type="project" value="UniProtKB-EC"/>
</dbReference>
<protein>
    <submittedName>
        <fullName evidence="2">tRNA (Adenosine(37)-N6)-threonylcarbamoyltransferase complex dimerization subunit type 1 TsaB</fullName>
        <ecNumber evidence="2">2.3.1.234</ecNumber>
    </submittedName>
</protein>
<dbReference type="CDD" id="cd24032">
    <property type="entry name" value="ASKHA_NBD_TsaB"/>
    <property type="match status" value="1"/>
</dbReference>
<dbReference type="Gene3D" id="3.30.420.40">
    <property type="match status" value="2"/>
</dbReference>
<dbReference type="RefSeq" id="WP_377582195.1">
    <property type="nucleotide sequence ID" value="NZ_JBHTKA010000008.1"/>
</dbReference>
<dbReference type="InterPro" id="IPR000905">
    <property type="entry name" value="Gcp-like_dom"/>
</dbReference>
<dbReference type="PANTHER" id="PTHR11735:SF11">
    <property type="entry name" value="TRNA THREONYLCARBAMOYLADENOSINE BIOSYNTHESIS PROTEIN TSAB"/>
    <property type="match status" value="1"/>
</dbReference>
<keyword evidence="2" id="KW-0012">Acyltransferase</keyword>
<dbReference type="Pfam" id="PF00814">
    <property type="entry name" value="TsaD"/>
    <property type="match status" value="1"/>
</dbReference>